<evidence type="ECO:0000256" key="1">
    <source>
        <dbReference type="SAM" id="Phobius"/>
    </source>
</evidence>
<dbReference type="EMBL" id="SFBI01000108">
    <property type="protein sequence ID" value="TRU36098.1"/>
    <property type="molecule type" value="Genomic_DNA"/>
</dbReference>
<feature type="transmembrane region" description="Helical" evidence="1">
    <location>
        <begin position="87"/>
        <end position="105"/>
    </location>
</feature>
<reference evidence="2 3" key="1">
    <citation type="submission" date="2019-01" db="EMBL/GenBank/DDBJ databases">
        <title>Coherence of Microcystis species and biogeography revealed through population genomics.</title>
        <authorList>
            <person name="Perez-Carrascal O.M."/>
            <person name="Terrat Y."/>
            <person name="Giani A."/>
            <person name="Fortin N."/>
            <person name="Tromas N."/>
            <person name="Shapiro B.J."/>
        </authorList>
    </citation>
    <scope>NUCLEOTIDE SEQUENCE [LARGE SCALE GENOMIC DNA]</scope>
    <source>
        <strain evidence="2">Ma_MB_S_20031200_S102</strain>
    </source>
</reference>
<keyword evidence="1" id="KW-0812">Transmembrane</keyword>
<sequence length="125" mass="14504">MLRLIPFFCPIAIWITLLFFFTALFLAVAQGRRQLQKLHRIPCSRCVFCTGDYRLKCAVHPMRAFSEEAIDCQDFEREIQENQKTGFFKKPVFSVSFLVIITWILSVKSRISSIIPVFKTGKLPV</sequence>
<name>A0A552ENQ8_MICAE</name>
<gene>
    <name evidence="2" type="ORF">EWV92_12980</name>
</gene>
<feature type="transmembrane region" description="Helical" evidence="1">
    <location>
        <begin position="12"/>
        <end position="29"/>
    </location>
</feature>
<keyword evidence="1" id="KW-1133">Transmembrane helix</keyword>
<protein>
    <submittedName>
        <fullName evidence="2">Uncharacterized protein</fullName>
    </submittedName>
</protein>
<comment type="caution">
    <text evidence="2">The sequence shown here is derived from an EMBL/GenBank/DDBJ whole genome shotgun (WGS) entry which is preliminary data.</text>
</comment>
<evidence type="ECO:0000313" key="2">
    <source>
        <dbReference type="EMBL" id="TRU36098.1"/>
    </source>
</evidence>
<accession>A0A552ENQ8</accession>
<proteinExistence type="predicted"/>
<organism evidence="2 3">
    <name type="scientific">Microcystis aeruginosa Ma_MB_S_20031200_S102</name>
    <dbReference type="NCBI Taxonomy" id="2486254"/>
    <lineage>
        <taxon>Bacteria</taxon>
        <taxon>Bacillati</taxon>
        <taxon>Cyanobacteriota</taxon>
        <taxon>Cyanophyceae</taxon>
        <taxon>Oscillatoriophycideae</taxon>
        <taxon>Chroococcales</taxon>
        <taxon>Microcystaceae</taxon>
        <taxon>Microcystis</taxon>
    </lineage>
</organism>
<dbReference type="Proteomes" id="UP000317708">
    <property type="component" value="Unassembled WGS sequence"/>
</dbReference>
<evidence type="ECO:0000313" key="3">
    <source>
        <dbReference type="Proteomes" id="UP000317708"/>
    </source>
</evidence>
<dbReference type="AlphaFoldDB" id="A0A552ENQ8"/>
<keyword evidence="1" id="KW-0472">Membrane</keyword>